<evidence type="ECO:0000313" key="3">
    <source>
        <dbReference type="Proteomes" id="UP001611339"/>
    </source>
</evidence>
<protein>
    <submittedName>
        <fullName evidence="2">Uncharacterized protein</fullName>
    </submittedName>
</protein>
<organism evidence="2 3">
    <name type="scientific">Streptomyces litmocidini</name>
    <dbReference type="NCBI Taxonomy" id="67318"/>
    <lineage>
        <taxon>Bacteria</taxon>
        <taxon>Bacillati</taxon>
        <taxon>Actinomycetota</taxon>
        <taxon>Actinomycetes</taxon>
        <taxon>Kitasatosporales</taxon>
        <taxon>Streptomycetaceae</taxon>
        <taxon>Streptomyces</taxon>
    </lineage>
</organism>
<evidence type="ECO:0000313" key="2">
    <source>
        <dbReference type="EMBL" id="MFI1716285.1"/>
    </source>
</evidence>
<comment type="caution">
    <text evidence="2">The sequence shown here is derived from an EMBL/GenBank/DDBJ whole genome shotgun (WGS) entry which is preliminary data.</text>
</comment>
<keyword evidence="1" id="KW-0175">Coiled coil</keyword>
<accession>A0ABW7U9I9</accession>
<name>A0ABW7U9I9_9ACTN</name>
<evidence type="ECO:0000256" key="1">
    <source>
        <dbReference type="SAM" id="Coils"/>
    </source>
</evidence>
<proteinExistence type="predicted"/>
<dbReference type="EMBL" id="JBIRUI010000010">
    <property type="protein sequence ID" value="MFI1716285.1"/>
    <property type="molecule type" value="Genomic_DNA"/>
</dbReference>
<dbReference type="Proteomes" id="UP001611339">
    <property type="component" value="Unassembled WGS sequence"/>
</dbReference>
<sequence>MQPLYAVDFDVSSTRGDSFDVLGRLREHLAAWLNSPPSGGPTAADLVVAGEALLAAKPPGREQRQVRWWVEAGDDAQALRVRLSHPVESGAQFVTQVTMAKVADQVSLRVMMGQEIPSGWLAPIQDPSLYRPNVLGRVCGDEALGLRTLSQLVTGRFEPIRQSEQVAVLAESLAAPTRLPTLLLQPRDESAWQLARRASSQLVGLAQVVTLNYATSRALSRELPELQVPDGGALLVWPDLRLSHPRYSRPEIRLEGMVEHWMRTLAELSVLARGSDRGWDAARQSARATAARRAAAQVEEARRLGDAAAERAALEQRVRELEESVSEWEGLAVSEAARADENISKAADAAKFEEDATRWRKLYEQERASSGSPSAPVDPWESIPDLQKGVSAPTYRALEEASEGRIVFTPNAERSWKSDQYRFHEEMTEQLVLLAKAAADLYEQSPTSMPYLDEWFSTQHGLKVATSDLTIKKNPRMRYATYGGAQHDTLPHVKVRDGVAHSDCGRIHFALDPDNRRFVVDHVGVKKY</sequence>
<dbReference type="RefSeq" id="WP_398710794.1">
    <property type="nucleotide sequence ID" value="NZ_JBIRUI010000010.1"/>
</dbReference>
<reference evidence="2 3" key="1">
    <citation type="submission" date="2024-10" db="EMBL/GenBank/DDBJ databases">
        <title>The Natural Products Discovery Center: Release of the First 8490 Sequenced Strains for Exploring Actinobacteria Biosynthetic Diversity.</title>
        <authorList>
            <person name="Kalkreuter E."/>
            <person name="Kautsar S.A."/>
            <person name="Yang D."/>
            <person name="Bader C.D."/>
            <person name="Teijaro C.N."/>
            <person name="Fluegel L."/>
            <person name="Davis C.M."/>
            <person name="Simpson J.R."/>
            <person name="Lauterbach L."/>
            <person name="Steele A.D."/>
            <person name="Gui C."/>
            <person name="Meng S."/>
            <person name="Li G."/>
            <person name="Viehrig K."/>
            <person name="Ye F."/>
            <person name="Su P."/>
            <person name="Kiefer A.F."/>
            <person name="Nichols A."/>
            <person name="Cepeda A.J."/>
            <person name="Yan W."/>
            <person name="Fan B."/>
            <person name="Jiang Y."/>
            <person name="Adhikari A."/>
            <person name="Zheng C.-J."/>
            <person name="Schuster L."/>
            <person name="Cowan T.M."/>
            <person name="Smanski M.J."/>
            <person name="Chevrette M.G."/>
            <person name="De Carvalho L.P.S."/>
            <person name="Shen B."/>
        </authorList>
    </citation>
    <scope>NUCLEOTIDE SEQUENCE [LARGE SCALE GENOMIC DNA]</scope>
    <source>
        <strain evidence="2 3">NPDC020602</strain>
    </source>
</reference>
<keyword evidence="3" id="KW-1185">Reference proteome</keyword>
<gene>
    <name evidence="2" type="ORF">ACH407_22275</name>
</gene>
<feature type="coiled-coil region" evidence="1">
    <location>
        <begin position="304"/>
        <end position="331"/>
    </location>
</feature>